<dbReference type="CDD" id="cd05247">
    <property type="entry name" value="UDP_G4E_1_SDR_e"/>
    <property type="match status" value="1"/>
</dbReference>
<comment type="subunit">
    <text evidence="9">Homodimer.</text>
</comment>
<keyword evidence="7" id="KW-0299">Galactose metabolism</keyword>
<evidence type="ECO:0000256" key="5">
    <source>
        <dbReference type="ARBA" id="ARBA00004947"/>
    </source>
</evidence>
<accession>A0A9D4DPW5</accession>
<dbReference type="InterPro" id="IPR036291">
    <property type="entry name" value="NAD(P)-bd_dom_sf"/>
</dbReference>
<feature type="domain" description="NAD(P)-binding" evidence="10">
    <location>
        <begin position="8"/>
        <end position="295"/>
    </location>
</feature>
<dbReference type="Proteomes" id="UP000828390">
    <property type="component" value="Unassembled WGS sequence"/>
</dbReference>
<reference evidence="11" key="2">
    <citation type="submission" date="2020-11" db="EMBL/GenBank/DDBJ databases">
        <authorList>
            <person name="McCartney M.A."/>
            <person name="Auch B."/>
            <person name="Kono T."/>
            <person name="Mallez S."/>
            <person name="Becker A."/>
            <person name="Gohl D.M."/>
            <person name="Silverstein K.A.T."/>
            <person name="Koren S."/>
            <person name="Bechman K.B."/>
            <person name="Herman A."/>
            <person name="Abrahante J.E."/>
            <person name="Garbe J."/>
        </authorList>
    </citation>
    <scope>NUCLEOTIDE SEQUENCE</scope>
    <source>
        <strain evidence="11">Duluth1</strain>
        <tissue evidence="11">Whole animal</tissue>
    </source>
</reference>
<dbReference type="SUPFAM" id="SSF51735">
    <property type="entry name" value="NAD(P)-binding Rossmann-fold domains"/>
    <property type="match status" value="1"/>
</dbReference>
<gene>
    <name evidence="11" type="ORF">DPMN_187896</name>
</gene>
<evidence type="ECO:0000256" key="1">
    <source>
        <dbReference type="ARBA" id="ARBA00000014"/>
    </source>
</evidence>
<comment type="cofactor">
    <cofactor evidence="3 9">
        <name>NAD(+)</name>
        <dbReference type="ChEBI" id="CHEBI:57540"/>
    </cofactor>
</comment>
<proteinExistence type="inferred from homology"/>
<keyword evidence="12" id="KW-1185">Reference proteome</keyword>
<dbReference type="PANTHER" id="PTHR43725:SF47">
    <property type="entry name" value="UDP-GLUCOSE 4-EPIMERASE"/>
    <property type="match status" value="1"/>
</dbReference>
<dbReference type="AlphaFoldDB" id="A0A9D4DPW5"/>
<comment type="catalytic activity">
    <reaction evidence="2 9">
        <text>UDP-alpha-D-glucose = UDP-alpha-D-galactose</text>
        <dbReference type="Rhea" id="RHEA:22168"/>
        <dbReference type="ChEBI" id="CHEBI:58885"/>
        <dbReference type="ChEBI" id="CHEBI:66914"/>
        <dbReference type="EC" id="5.1.3.2"/>
    </reaction>
</comment>
<name>A0A9D4DPW5_DREPO</name>
<dbReference type="PRINTS" id="PR01713">
    <property type="entry name" value="NUCEPIMERASE"/>
</dbReference>
<evidence type="ECO:0000256" key="4">
    <source>
        <dbReference type="ARBA" id="ARBA00002760"/>
    </source>
</evidence>
<evidence type="ECO:0000313" key="11">
    <source>
        <dbReference type="EMBL" id="KAH3753261.1"/>
    </source>
</evidence>
<comment type="similarity">
    <text evidence="9">Belongs to the NAD(P)-dependent epimerase/dehydratase family.</text>
</comment>
<keyword evidence="8 9" id="KW-0413">Isomerase</keyword>
<dbReference type="GO" id="GO:0005829">
    <property type="term" value="C:cytosol"/>
    <property type="evidence" value="ECO:0007669"/>
    <property type="project" value="TreeGrafter"/>
</dbReference>
<reference evidence="11" key="1">
    <citation type="journal article" date="2019" name="bioRxiv">
        <title>The Genome of the Zebra Mussel, Dreissena polymorpha: A Resource for Invasive Species Research.</title>
        <authorList>
            <person name="McCartney M.A."/>
            <person name="Auch B."/>
            <person name="Kono T."/>
            <person name="Mallez S."/>
            <person name="Zhang Y."/>
            <person name="Obille A."/>
            <person name="Becker A."/>
            <person name="Abrahante J.E."/>
            <person name="Garbe J."/>
            <person name="Badalamenti J.P."/>
            <person name="Herman A."/>
            <person name="Mangelson H."/>
            <person name="Liachko I."/>
            <person name="Sullivan S."/>
            <person name="Sone E.D."/>
            <person name="Koren S."/>
            <person name="Silverstein K.A.T."/>
            <person name="Beckman K.B."/>
            <person name="Gohl D.M."/>
        </authorList>
    </citation>
    <scope>NUCLEOTIDE SEQUENCE</scope>
    <source>
        <strain evidence="11">Duluth1</strain>
        <tissue evidence="11">Whole animal</tissue>
    </source>
</reference>
<comment type="caution">
    <text evidence="11">The sequence shown here is derived from an EMBL/GenBank/DDBJ whole genome shotgun (WGS) entry which is preliminary data.</text>
</comment>
<dbReference type="InterPro" id="IPR005886">
    <property type="entry name" value="UDP_G4E"/>
</dbReference>
<evidence type="ECO:0000256" key="2">
    <source>
        <dbReference type="ARBA" id="ARBA00000083"/>
    </source>
</evidence>
<evidence type="ECO:0000256" key="8">
    <source>
        <dbReference type="ARBA" id="ARBA00023235"/>
    </source>
</evidence>
<evidence type="ECO:0000256" key="9">
    <source>
        <dbReference type="RuleBase" id="RU366046"/>
    </source>
</evidence>
<dbReference type="GO" id="GO:0003978">
    <property type="term" value="F:UDP-glucose 4-epimerase activity"/>
    <property type="evidence" value="ECO:0007669"/>
    <property type="project" value="UniProtKB-UniRule"/>
</dbReference>
<keyword evidence="9" id="KW-0119">Carbohydrate metabolism</keyword>
<evidence type="ECO:0000256" key="7">
    <source>
        <dbReference type="ARBA" id="ARBA00023144"/>
    </source>
</evidence>
<protein>
    <recommendedName>
        <fullName evidence="9">UDP-glucose 4-epimerase</fullName>
        <ecNumber evidence="9">5.1.3.2</ecNumber>
    </recommendedName>
</protein>
<dbReference type="EMBL" id="JAIWYP010000010">
    <property type="protein sequence ID" value="KAH3753261.1"/>
    <property type="molecule type" value="Genomic_DNA"/>
</dbReference>
<keyword evidence="6 9" id="KW-0520">NAD</keyword>
<sequence length="311" mass="34689">MDNLPKASIESMRRVNEITGKQVPTFSSDMLDKDVLRDLLKKHKILCVMHFAGLKTEEESCNKPLLYYKTNIGGTISLLEVMKEFGVYNMFFSSSAAVYGSPSYLPIDEKHTVGGCINPYGKTKYFIEKILKDNCTAEKQWNVVLLRYFNPVGAHVTGKLGEDPQGIPSNLIPYVSHVAVGRLKELTVYGDNYDTPDETEVRDYIHVVDLAQGHVAAFKYLEKDCGCKVFNLGTGKGFSVIDMAKAFETASGKCVPYQITGRCEGDIASCYADASLAEKELGWALKLDLAKMCEDLWRWQSNNPTGFRPDS</sequence>
<dbReference type="InterPro" id="IPR016040">
    <property type="entry name" value="NAD(P)-bd_dom"/>
</dbReference>
<comment type="catalytic activity">
    <reaction evidence="1">
        <text>UDP-N-acetyl-alpha-D-glucosamine = UDP-N-acetyl-alpha-D-galactosamine</text>
        <dbReference type="Rhea" id="RHEA:20517"/>
        <dbReference type="ChEBI" id="CHEBI:57705"/>
        <dbReference type="ChEBI" id="CHEBI:67138"/>
        <dbReference type="EC" id="5.1.3.7"/>
    </reaction>
</comment>
<dbReference type="EC" id="5.1.3.2" evidence="9"/>
<dbReference type="Gene3D" id="3.90.25.10">
    <property type="entry name" value="UDP-galactose 4-epimerase, domain 1"/>
    <property type="match status" value="1"/>
</dbReference>
<dbReference type="Gene3D" id="3.40.50.720">
    <property type="entry name" value="NAD(P)-binding Rossmann-like Domain"/>
    <property type="match status" value="1"/>
</dbReference>
<comment type="function">
    <text evidence="4">Catalyzes two distinct but analogous reactions: the reversible epimerization of UDP-glucose to UDP-galactose and the reversible epimerization of UDP-N-acetylglucosamine to UDP-N-acetylgalactosamine. The reaction with UDP-Gal plays a critical role in the Leloir pathway of galactose catabolism in which galactose is converted to the glycolytic intermediate glucose 6-phosphate. It contributes to the catabolism of dietary galactose and enables the endogenous biosynthesis of both UDP-Gal and UDP-GalNAc when exogenous sources are limited. Both UDP-sugar interconversions are important in the synthesis of glycoproteins and glycolipids.</text>
</comment>
<evidence type="ECO:0000259" key="10">
    <source>
        <dbReference type="Pfam" id="PF16363"/>
    </source>
</evidence>
<evidence type="ECO:0000256" key="6">
    <source>
        <dbReference type="ARBA" id="ARBA00023027"/>
    </source>
</evidence>
<dbReference type="Pfam" id="PF16363">
    <property type="entry name" value="GDP_Man_Dehyd"/>
    <property type="match status" value="1"/>
</dbReference>
<dbReference type="NCBIfam" id="TIGR01179">
    <property type="entry name" value="galE"/>
    <property type="match status" value="1"/>
</dbReference>
<evidence type="ECO:0000313" key="12">
    <source>
        <dbReference type="Proteomes" id="UP000828390"/>
    </source>
</evidence>
<dbReference type="GO" id="GO:0033499">
    <property type="term" value="P:galactose catabolic process via UDP-galactose, Leloir pathway"/>
    <property type="evidence" value="ECO:0007669"/>
    <property type="project" value="TreeGrafter"/>
</dbReference>
<organism evidence="11 12">
    <name type="scientific">Dreissena polymorpha</name>
    <name type="common">Zebra mussel</name>
    <name type="synonym">Mytilus polymorpha</name>
    <dbReference type="NCBI Taxonomy" id="45954"/>
    <lineage>
        <taxon>Eukaryota</taxon>
        <taxon>Metazoa</taxon>
        <taxon>Spiralia</taxon>
        <taxon>Lophotrochozoa</taxon>
        <taxon>Mollusca</taxon>
        <taxon>Bivalvia</taxon>
        <taxon>Autobranchia</taxon>
        <taxon>Heteroconchia</taxon>
        <taxon>Euheterodonta</taxon>
        <taxon>Imparidentia</taxon>
        <taxon>Neoheterodontei</taxon>
        <taxon>Myida</taxon>
        <taxon>Dreissenoidea</taxon>
        <taxon>Dreissenidae</taxon>
        <taxon>Dreissena</taxon>
    </lineage>
</organism>
<dbReference type="GO" id="GO:0003974">
    <property type="term" value="F:UDP-N-acetylglucosamine 4-epimerase activity"/>
    <property type="evidence" value="ECO:0007669"/>
    <property type="project" value="UniProtKB-EC"/>
</dbReference>
<evidence type="ECO:0000256" key="3">
    <source>
        <dbReference type="ARBA" id="ARBA00001911"/>
    </source>
</evidence>
<dbReference type="PANTHER" id="PTHR43725">
    <property type="entry name" value="UDP-GLUCOSE 4-EPIMERASE"/>
    <property type="match status" value="1"/>
</dbReference>
<comment type="pathway">
    <text evidence="5 9">Carbohydrate metabolism; galactose metabolism.</text>
</comment>